<evidence type="ECO:0000256" key="11">
    <source>
        <dbReference type="ARBA" id="ARBA00023242"/>
    </source>
</evidence>
<evidence type="ECO:0000259" key="16">
    <source>
        <dbReference type="SMART" id="SM00642"/>
    </source>
</evidence>
<feature type="domain" description="Alpha-amylase C-terminal beta-sheet" evidence="17">
    <location>
        <begin position="1325"/>
        <end position="1389"/>
    </location>
</feature>
<name>A0AAV6P4Y9_9ROSI</name>
<keyword evidence="12" id="KW-0119">Carbohydrate metabolism</keyword>
<dbReference type="HAMAP" id="MF_03029">
    <property type="entry name" value="WDR12"/>
    <property type="match status" value="1"/>
</dbReference>
<evidence type="ECO:0000256" key="3">
    <source>
        <dbReference type="ARBA" id="ARBA00004604"/>
    </source>
</evidence>
<dbReference type="SMART" id="SM00320">
    <property type="entry name" value="WD40"/>
    <property type="match status" value="7"/>
</dbReference>
<dbReference type="GO" id="GO:0005730">
    <property type="term" value="C:nucleolus"/>
    <property type="evidence" value="ECO:0007669"/>
    <property type="project" value="UniProtKB-SubCell"/>
</dbReference>
<keyword evidence="10" id="KW-0378">Hydrolase</keyword>
<dbReference type="SMART" id="SM00642">
    <property type="entry name" value="Aamy"/>
    <property type="match status" value="1"/>
</dbReference>
<dbReference type="InterPro" id="IPR028599">
    <property type="entry name" value="WDR12/Ytm1"/>
</dbReference>
<dbReference type="Pfam" id="PF00400">
    <property type="entry name" value="WD40"/>
    <property type="match status" value="5"/>
</dbReference>
<gene>
    <name evidence="18" type="primary">WDR12</name>
    <name evidence="18" type="ORF">SDJN03_00443</name>
</gene>
<feature type="repeat" description="WD" evidence="14">
    <location>
        <begin position="328"/>
        <end position="342"/>
    </location>
</feature>
<keyword evidence="7" id="KW-0698">rRNA processing</keyword>
<evidence type="ECO:0000313" key="18">
    <source>
        <dbReference type="EMBL" id="KAG6607101.1"/>
    </source>
</evidence>
<keyword evidence="13" id="KW-0326">Glycosidase</keyword>
<evidence type="ECO:0000256" key="8">
    <source>
        <dbReference type="ARBA" id="ARBA00022574"/>
    </source>
</evidence>
<evidence type="ECO:0000259" key="17">
    <source>
        <dbReference type="SMART" id="SM00810"/>
    </source>
</evidence>
<dbReference type="PROSITE" id="PS50082">
    <property type="entry name" value="WD_REPEATS_2"/>
    <property type="match status" value="5"/>
</dbReference>
<dbReference type="InterPro" id="IPR012850">
    <property type="entry name" value="A-amylase_bs_C"/>
</dbReference>
<dbReference type="SMART" id="SM00810">
    <property type="entry name" value="Alpha-amyl_C2"/>
    <property type="match status" value="1"/>
</dbReference>
<keyword evidence="15" id="KW-0175">Coiled coil</keyword>
<organism evidence="18 19">
    <name type="scientific">Cucurbita argyrosperma subsp. sororia</name>
    <dbReference type="NCBI Taxonomy" id="37648"/>
    <lineage>
        <taxon>Eukaryota</taxon>
        <taxon>Viridiplantae</taxon>
        <taxon>Streptophyta</taxon>
        <taxon>Embryophyta</taxon>
        <taxon>Tracheophyta</taxon>
        <taxon>Spermatophyta</taxon>
        <taxon>Magnoliopsida</taxon>
        <taxon>eudicotyledons</taxon>
        <taxon>Gunneridae</taxon>
        <taxon>Pentapetalae</taxon>
        <taxon>rosids</taxon>
        <taxon>fabids</taxon>
        <taxon>Cucurbitales</taxon>
        <taxon>Cucurbitaceae</taxon>
        <taxon>Cucurbiteae</taxon>
        <taxon>Cucurbita</taxon>
    </lineage>
</organism>
<evidence type="ECO:0000313" key="19">
    <source>
        <dbReference type="Proteomes" id="UP000685013"/>
    </source>
</evidence>
<comment type="similarity">
    <text evidence="4">Belongs to the glycosyl hydrolase 13 family.</text>
</comment>
<evidence type="ECO:0000256" key="7">
    <source>
        <dbReference type="ARBA" id="ARBA00022552"/>
    </source>
</evidence>
<reference evidence="18 19" key="1">
    <citation type="journal article" date="2021" name="Hortic Res">
        <title>The domestication of Cucurbita argyrosperma as revealed by the genome of its wild relative.</title>
        <authorList>
            <person name="Barrera-Redondo J."/>
            <person name="Sanchez-de la Vega G."/>
            <person name="Aguirre-Liguori J.A."/>
            <person name="Castellanos-Morales G."/>
            <person name="Gutierrez-Guerrero Y.T."/>
            <person name="Aguirre-Dugua X."/>
            <person name="Aguirre-Planter E."/>
            <person name="Tenaillon M.I."/>
            <person name="Lira-Saade R."/>
            <person name="Eguiarte L.E."/>
        </authorList>
    </citation>
    <scope>NUCLEOTIDE SEQUENCE [LARGE SCALE GENOMIC DNA]</scope>
    <source>
        <strain evidence="18">JBR-2021</strain>
    </source>
</reference>
<dbReference type="GO" id="GO:0004556">
    <property type="term" value="F:alpha-amylase activity"/>
    <property type="evidence" value="ECO:0007669"/>
    <property type="project" value="UniProtKB-EC"/>
</dbReference>
<dbReference type="EC" id="3.2.1.1" evidence="5"/>
<accession>A0AAV6P4Y9</accession>
<dbReference type="CDD" id="cd11314">
    <property type="entry name" value="AmyAc_arch_bac_plant_AmyA"/>
    <property type="match status" value="1"/>
</dbReference>
<dbReference type="Proteomes" id="UP000685013">
    <property type="component" value="Chromosome 1"/>
</dbReference>
<keyword evidence="11" id="KW-0539">Nucleus</keyword>
<protein>
    <recommendedName>
        <fullName evidence="5">alpha-amylase</fullName>
        <ecNumber evidence="5">3.2.1.1</ecNumber>
    </recommendedName>
</protein>
<dbReference type="Pfam" id="PF07821">
    <property type="entry name" value="Alpha-amyl_C2"/>
    <property type="match status" value="1"/>
</dbReference>
<feature type="non-terminal residue" evidence="18">
    <location>
        <position position="1"/>
    </location>
</feature>
<proteinExistence type="inferred from homology"/>
<feature type="repeat" description="WD" evidence="14">
    <location>
        <begin position="355"/>
        <end position="397"/>
    </location>
</feature>
<evidence type="ECO:0000256" key="9">
    <source>
        <dbReference type="ARBA" id="ARBA00022737"/>
    </source>
</evidence>
<sequence length="1390" mass="156216">MDIDGVSEDSSRRIQVRFITKLKAPCRVPTNAIAIPSNLTRLGLSTVVNNLLLAGNPEWEAEPFDFLIDGEFVRMSLEQFLLAKGISAEKVLEIEYIKAVVPRREEEPSVHDDWVSAVDGSHSGFILTGCYDGLGRVWESAGLCTHILEGHKDAISSVCVVNPEEAASVTLATASKDRTLRLWKYSKDDRDSNPTKIRPFKILKGHRLSVQSVASQKSGDLICSGSWDCTINLWQTDETHSEGDVSIKKRRKNDQVEESQLEGNSVATLVGHTQCVSAVVWPQHGEIYSASWDHSIRRWDVETGKDLFNIFCGKALNCLDVGGEGSTLIAAGGSDPTVRIWDPRKPGTSSPIFQFLSHKSWISSCKWHDKSSFHLLSASYDGKVRLWDLRTAWPLAVIDSHKDKVLAADWWKGDSVVSGGADSKLRISLGICVSRYLKNAIPVLHLISPFKSGSNGRSSNCHHNLRTVSVTWKRKVSYTDNFLHKPITVAFSSRDNSNDPSTGRSEILGSEEDEILAVKKALLESQTRQEAVEKETDQLLEKLTRYEAKQKEYLATILHDKELAVSELEAARSLFNKKLEESVGEKFALESKLVLAKQDAIDLAVQVEKLAAIAFEQATSHILEDAQLRISAAETSAVEASYEIEKQISDATEGSMLSFVEQSKIAIEKALDVAEKASAHANKAVATFTDEVYPLDEIASIQSESVKLKGVVDELESHLSLARADVDNLKLELEQARAQATASEIRAKNAEKALLEFQNSSMEKIIQQEGEIKLMMEKIKKDFTDKKKAASKAFKAELEGIKSAIEAAKETAHSKDNAYMRRCEALQRLLRASEAATKMWQQRAEMAESFLSKERTLGKDNEEAAYVVNGGRIDLLTNDESQKWKLLSDGPRREIPQWMARRIGTIRPKFPPRKIDISEVSTSKFRSLDLPKLEEVWSIAQEKPKVGDTLIEHVIEKESIEKKRKALERALQRKTIQWQRTPDQTKLEPGTGTGHEIVFQGFNWESWRRRWYLELAAKASDLSQSGITAVWLPPPTESVAPQGYMPSDLYNLNSSYGSEEELKYCIEEFHSQDLLALGDVVLNHRCAHKQSPNGVWNIFGGKLAWGPEAIVCDDPNFQGRGNPKSGDIFHAAPNIDHSQDFVRKDIKEWLNWLRSDIGFDGWRLDFVRGFSGTYVKEYIETSNPTFAIGEYWDSLAYEHGNLCYNQDAHRQRIVNWINATGGTSSAFDVTTKGILHSALHNQYWRLIDPQGKPTGVVGWWPSRAVTFLENHDTGSTQGHWPFPRDKLVQGYAYILTHPGTPTVFYDHFYDFGIREIINELIEARQRAGIHCRSSVKIFHANNEGYVAQVGDTLVMKLGHFDWNPSKENQLDGKWQKFVDKGSDYQLWMRQ</sequence>
<feature type="domain" description="Glycosyl hydrolase family 13 catalytic" evidence="16">
    <location>
        <begin position="996"/>
        <end position="1324"/>
    </location>
</feature>
<comment type="cofactor">
    <cofactor evidence="2">
        <name>Ca(2+)</name>
        <dbReference type="ChEBI" id="CHEBI:29108"/>
    </cofactor>
</comment>
<evidence type="ECO:0000256" key="6">
    <source>
        <dbReference type="ARBA" id="ARBA00022517"/>
    </source>
</evidence>
<comment type="catalytic activity">
    <reaction evidence="1">
        <text>Endohydrolysis of (1-&gt;4)-alpha-D-glucosidic linkages in polysaccharides containing three or more (1-&gt;4)-alpha-linked D-glucose units.</text>
        <dbReference type="EC" id="3.2.1.1"/>
    </reaction>
</comment>
<evidence type="ECO:0000256" key="12">
    <source>
        <dbReference type="ARBA" id="ARBA00023277"/>
    </source>
</evidence>
<dbReference type="InterPro" id="IPR001680">
    <property type="entry name" value="WD40_rpt"/>
</dbReference>
<dbReference type="PROSITE" id="PS50294">
    <property type="entry name" value="WD_REPEATS_REGION"/>
    <property type="match status" value="2"/>
</dbReference>
<evidence type="ECO:0000256" key="5">
    <source>
        <dbReference type="ARBA" id="ARBA00012595"/>
    </source>
</evidence>
<dbReference type="Pfam" id="PF00128">
    <property type="entry name" value="Alpha-amylase"/>
    <property type="match status" value="1"/>
</dbReference>
<dbReference type="GO" id="GO:0006364">
    <property type="term" value="P:rRNA processing"/>
    <property type="evidence" value="ECO:0007669"/>
    <property type="project" value="UniProtKB-KW"/>
</dbReference>
<dbReference type="FunFam" id="2.130.10.10:FF:000399">
    <property type="entry name" value="Ribosome biogenesis protein WDR12 homolog"/>
    <property type="match status" value="1"/>
</dbReference>
<evidence type="ECO:0000256" key="14">
    <source>
        <dbReference type="PROSITE-ProRule" id="PRU00221"/>
    </source>
</evidence>
<dbReference type="GO" id="GO:0005509">
    <property type="term" value="F:calcium ion binding"/>
    <property type="evidence" value="ECO:0007669"/>
    <property type="project" value="InterPro"/>
</dbReference>
<evidence type="ECO:0000256" key="1">
    <source>
        <dbReference type="ARBA" id="ARBA00000548"/>
    </source>
</evidence>
<comment type="caution">
    <text evidence="18">The sequence shown here is derived from an EMBL/GenBank/DDBJ whole genome shotgun (WGS) entry which is preliminary data.</text>
</comment>
<dbReference type="InterPro" id="IPR012972">
    <property type="entry name" value="NLE"/>
</dbReference>
<keyword evidence="6" id="KW-0690">Ribosome biogenesis</keyword>
<dbReference type="PANTHER" id="PTHR43447">
    <property type="entry name" value="ALPHA-AMYLASE"/>
    <property type="match status" value="1"/>
</dbReference>
<keyword evidence="8 14" id="KW-0853">WD repeat</keyword>
<feature type="repeat" description="WD" evidence="14">
    <location>
        <begin position="148"/>
        <end position="193"/>
    </location>
</feature>
<feature type="repeat" description="WD" evidence="14">
    <location>
        <begin position="269"/>
        <end position="309"/>
    </location>
</feature>
<dbReference type="Pfam" id="PF08154">
    <property type="entry name" value="NLE"/>
    <property type="match status" value="1"/>
</dbReference>
<feature type="repeat" description="WD" evidence="14">
    <location>
        <begin position="203"/>
        <end position="235"/>
    </location>
</feature>
<dbReference type="PROSITE" id="PS00678">
    <property type="entry name" value="WD_REPEATS_1"/>
    <property type="match status" value="1"/>
</dbReference>
<feature type="coiled-coil region" evidence="15">
    <location>
        <begin position="712"/>
        <end position="753"/>
    </location>
</feature>
<comment type="subcellular location">
    <subcellularLocation>
        <location evidence="3">Nucleus</location>
        <location evidence="3">Nucleolus</location>
    </subcellularLocation>
</comment>
<keyword evidence="19" id="KW-1185">Reference proteome</keyword>
<evidence type="ECO:0000256" key="15">
    <source>
        <dbReference type="SAM" id="Coils"/>
    </source>
</evidence>
<dbReference type="GO" id="GO:0005975">
    <property type="term" value="P:carbohydrate metabolic process"/>
    <property type="evidence" value="ECO:0007669"/>
    <property type="project" value="InterPro"/>
</dbReference>
<dbReference type="CDD" id="cd00200">
    <property type="entry name" value="WD40"/>
    <property type="match status" value="1"/>
</dbReference>
<dbReference type="InterPro" id="IPR019775">
    <property type="entry name" value="WD40_repeat_CS"/>
</dbReference>
<evidence type="ECO:0000256" key="4">
    <source>
        <dbReference type="ARBA" id="ARBA00008061"/>
    </source>
</evidence>
<feature type="coiled-coil region" evidence="15">
    <location>
        <begin position="950"/>
        <end position="977"/>
    </location>
</feature>
<keyword evidence="9" id="KW-0677">Repeat</keyword>
<dbReference type="InterPro" id="IPR006047">
    <property type="entry name" value="GH13_cat_dom"/>
</dbReference>
<evidence type="ECO:0000256" key="13">
    <source>
        <dbReference type="ARBA" id="ARBA00023295"/>
    </source>
</evidence>
<evidence type="ECO:0000256" key="2">
    <source>
        <dbReference type="ARBA" id="ARBA00001913"/>
    </source>
</evidence>
<dbReference type="EMBL" id="JAGKQH010000001">
    <property type="protein sequence ID" value="KAG6607101.1"/>
    <property type="molecule type" value="Genomic_DNA"/>
</dbReference>
<evidence type="ECO:0000256" key="10">
    <source>
        <dbReference type="ARBA" id="ARBA00022801"/>
    </source>
</evidence>